<dbReference type="PIRSF" id="PIRSF029256">
    <property type="entry name" value="SpoU_TrmH_prd"/>
    <property type="match status" value="1"/>
</dbReference>
<comment type="catalytic activity">
    <reaction evidence="6">
        <text>cytidine(34) in tRNA + S-adenosyl-L-methionine = 2'-O-methylcytidine(34) in tRNA + S-adenosyl-L-homocysteine + H(+)</text>
        <dbReference type="Rhea" id="RHEA:43084"/>
        <dbReference type="Rhea" id="RHEA-COMP:10331"/>
        <dbReference type="Rhea" id="RHEA-COMP:10332"/>
        <dbReference type="ChEBI" id="CHEBI:15378"/>
        <dbReference type="ChEBI" id="CHEBI:57856"/>
        <dbReference type="ChEBI" id="CHEBI:59789"/>
        <dbReference type="ChEBI" id="CHEBI:74495"/>
        <dbReference type="ChEBI" id="CHEBI:82748"/>
        <dbReference type="EC" id="2.1.1.207"/>
    </reaction>
</comment>
<dbReference type="AlphaFoldDB" id="A0A1G5SE03"/>
<keyword evidence="5 6" id="KW-0819">tRNA processing</keyword>
<dbReference type="PANTHER" id="PTHR42971">
    <property type="entry name" value="TRNA (CYTIDINE(34)-2'-O)-METHYLTRANSFERASE"/>
    <property type="match status" value="1"/>
</dbReference>
<dbReference type="HAMAP" id="MF_01885">
    <property type="entry name" value="tRNA_methyltr_TrmL"/>
    <property type="match status" value="1"/>
</dbReference>
<comment type="similarity">
    <text evidence="6">Belongs to the class IV-like SAM-binding methyltransferase superfamily. RNA methyltransferase TrmH family. TrmL subfamily.</text>
</comment>
<evidence type="ECO:0000256" key="2">
    <source>
        <dbReference type="ARBA" id="ARBA00022603"/>
    </source>
</evidence>
<dbReference type="GO" id="GO:0005737">
    <property type="term" value="C:cytoplasm"/>
    <property type="evidence" value="ECO:0007669"/>
    <property type="project" value="UniProtKB-SubCell"/>
</dbReference>
<dbReference type="InterPro" id="IPR016914">
    <property type="entry name" value="TrmL"/>
</dbReference>
<reference evidence="9 10" key="1">
    <citation type="submission" date="2016-10" db="EMBL/GenBank/DDBJ databases">
        <authorList>
            <person name="de Groot N.N."/>
        </authorList>
    </citation>
    <scope>NUCLEOTIDE SEQUENCE [LARGE SCALE GENOMIC DNA]</scope>
    <source>
        <strain evidence="9">1</strain>
    </source>
</reference>
<keyword evidence="1 6" id="KW-0963">Cytoplasm</keyword>
<comment type="subunit">
    <text evidence="6">Homodimer.</text>
</comment>
<keyword evidence="10" id="KW-1185">Reference proteome</keyword>
<dbReference type="InterPro" id="IPR029028">
    <property type="entry name" value="Alpha/beta_knot_MTases"/>
</dbReference>
<feature type="binding site" evidence="6 7">
    <location>
        <position position="130"/>
    </location>
    <ligand>
        <name>S-adenosyl-L-methionine</name>
        <dbReference type="ChEBI" id="CHEBI:59789"/>
    </ligand>
</feature>
<feature type="binding site" evidence="6 7">
    <location>
        <position position="122"/>
    </location>
    <ligand>
        <name>S-adenosyl-L-methionine</name>
        <dbReference type="ChEBI" id="CHEBI:59789"/>
    </ligand>
</feature>
<dbReference type="InterPro" id="IPR029026">
    <property type="entry name" value="tRNA_m1G_MTases_N"/>
</dbReference>
<feature type="domain" description="tRNA/rRNA methyltransferase SpoU type" evidence="8">
    <location>
        <begin position="2"/>
        <end position="142"/>
    </location>
</feature>
<evidence type="ECO:0000313" key="9">
    <source>
        <dbReference type="EMBL" id="SCZ85415.1"/>
    </source>
</evidence>
<evidence type="ECO:0000256" key="7">
    <source>
        <dbReference type="PIRSR" id="PIRSR029256-1"/>
    </source>
</evidence>
<dbReference type="EC" id="2.1.1.207" evidence="6"/>
<proteinExistence type="inferred from homology"/>
<keyword evidence="4 6" id="KW-0949">S-adenosyl-L-methionine</keyword>
<keyword evidence="3 6" id="KW-0808">Transferase</keyword>
<dbReference type="Gene3D" id="3.40.1280.10">
    <property type="match status" value="1"/>
</dbReference>
<feature type="binding site" evidence="6 7">
    <location>
        <position position="78"/>
    </location>
    <ligand>
        <name>S-adenosyl-L-methionine</name>
        <dbReference type="ChEBI" id="CHEBI:59789"/>
    </ligand>
</feature>
<dbReference type="GO" id="GO:0141098">
    <property type="term" value="F:tRNA (cytidine(34)-2'-O)-methyltransferase activity"/>
    <property type="evidence" value="ECO:0007669"/>
    <property type="project" value="RHEA"/>
</dbReference>
<feature type="binding site" evidence="6 7">
    <location>
        <position position="100"/>
    </location>
    <ligand>
        <name>S-adenosyl-L-methionine</name>
        <dbReference type="ChEBI" id="CHEBI:59789"/>
    </ligand>
</feature>
<dbReference type="GO" id="GO:0042802">
    <property type="term" value="F:identical protein binding"/>
    <property type="evidence" value="ECO:0007669"/>
    <property type="project" value="UniProtKB-ARBA"/>
</dbReference>
<dbReference type="STRING" id="51642.NSMM_380037"/>
<evidence type="ECO:0000256" key="3">
    <source>
        <dbReference type="ARBA" id="ARBA00022679"/>
    </source>
</evidence>
<sequence>MIEVILHQPEIPPNTGNIIRLCANSGTRLHLIKPLGFALDDKQLKRAGLDYHEQTCLAVHDNLAACLNKMGSRRIFAVTTKASLPYSKVVYGRDDVFLFGSESRGLPVEVLQGFVATRKIRIPMLPASRSLNLSNAVAIIVYEAWRQTGFSNDDGGGV</sequence>
<evidence type="ECO:0000256" key="6">
    <source>
        <dbReference type="HAMAP-Rule" id="MF_01885"/>
    </source>
</evidence>
<comment type="subcellular location">
    <subcellularLocation>
        <location evidence="6">Cytoplasm</location>
    </subcellularLocation>
</comment>
<protein>
    <recommendedName>
        <fullName evidence="6">tRNA (cytidine(34)-2'-O)-methyltransferase</fullName>
        <ecNumber evidence="6">2.1.1.207</ecNumber>
    </recommendedName>
    <alternativeName>
        <fullName evidence="6">tRNA (cytidine/uridine-2'-O-)-methyltransferase TrmL</fullName>
    </alternativeName>
</protein>
<dbReference type="GO" id="GO:0141102">
    <property type="term" value="F:tRNA (5-carboxymethylaminomethyluridine(34)-2'-O)-methyltransferase activity"/>
    <property type="evidence" value="ECO:0007669"/>
    <property type="project" value="RHEA"/>
</dbReference>
<accession>A0A1G5SE03</accession>
<name>A0A1G5SE03_9PROT</name>
<evidence type="ECO:0000259" key="8">
    <source>
        <dbReference type="Pfam" id="PF00588"/>
    </source>
</evidence>
<gene>
    <name evidence="9" type="primary">yibK</name>
    <name evidence="6" type="synonym">trmL</name>
    <name evidence="9" type="ORF">NSMM_380037</name>
</gene>
<evidence type="ECO:0000256" key="5">
    <source>
        <dbReference type="ARBA" id="ARBA00022694"/>
    </source>
</evidence>
<comment type="catalytic activity">
    <reaction evidence="6">
        <text>5-carboxymethylaminomethyluridine(34) in tRNA(Leu) + S-adenosyl-L-methionine = 5-carboxymethylaminomethyl-2'-O-methyluridine(34) in tRNA(Leu) + S-adenosyl-L-homocysteine + H(+)</text>
        <dbReference type="Rhea" id="RHEA:43088"/>
        <dbReference type="Rhea" id="RHEA-COMP:10333"/>
        <dbReference type="Rhea" id="RHEA-COMP:10334"/>
        <dbReference type="ChEBI" id="CHEBI:15378"/>
        <dbReference type="ChEBI" id="CHEBI:57856"/>
        <dbReference type="ChEBI" id="CHEBI:59789"/>
        <dbReference type="ChEBI" id="CHEBI:74508"/>
        <dbReference type="ChEBI" id="CHEBI:74511"/>
        <dbReference type="EC" id="2.1.1.207"/>
    </reaction>
</comment>
<dbReference type="Pfam" id="PF00588">
    <property type="entry name" value="SpoU_methylase"/>
    <property type="match status" value="1"/>
</dbReference>
<evidence type="ECO:0000313" key="10">
    <source>
        <dbReference type="Proteomes" id="UP000198729"/>
    </source>
</evidence>
<dbReference type="OrthoDB" id="9789043at2"/>
<dbReference type="RefSeq" id="WP_090285667.1">
    <property type="nucleotide sequence ID" value="NZ_FMWO01000045.1"/>
</dbReference>
<dbReference type="EMBL" id="FMWO01000045">
    <property type="protein sequence ID" value="SCZ85415.1"/>
    <property type="molecule type" value="Genomic_DNA"/>
</dbReference>
<dbReference type="CDD" id="cd18094">
    <property type="entry name" value="SpoU-like_TrmL"/>
    <property type="match status" value="1"/>
</dbReference>
<organism evidence="9 10">
    <name type="scientific">Nitrosomonas mobilis</name>
    <dbReference type="NCBI Taxonomy" id="51642"/>
    <lineage>
        <taxon>Bacteria</taxon>
        <taxon>Pseudomonadati</taxon>
        <taxon>Pseudomonadota</taxon>
        <taxon>Betaproteobacteria</taxon>
        <taxon>Nitrosomonadales</taxon>
        <taxon>Nitrosomonadaceae</taxon>
        <taxon>Nitrosomonas</taxon>
    </lineage>
</organism>
<dbReference type="Proteomes" id="UP000198729">
    <property type="component" value="Unassembled WGS sequence"/>
</dbReference>
<comment type="function">
    <text evidence="6">Methylates the ribose at the nucleotide 34 wobble position in the two leucyl isoacceptors tRNA(Leu)(CmAA) and tRNA(Leu)(cmnm5UmAA). Catalyzes the methyl transfer from S-adenosyl-L-methionine to the 2'-OH of the wobble nucleotide.</text>
</comment>
<keyword evidence="2 6" id="KW-0489">Methyltransferase</keyword>
<dbReference type="PANTHER" id="PTHR42971:SF1">
    <property type="entry name" value="TRNA (CYTIDINE(34)-2'-O)-METHYLTRANSFERASE"/>
    <property type="match status" value="1"/>
</dbReference>
<dbReference type="GO" id="GO:0003723">
    <property type="term" value="F:RNA binding"/>
    <property type="evidence" value="ECO:0007669"/>
    <property type="project" value="InterPro"/>
</dbReference>
<dbReference type="GO" id="GO:0002130">
    <property type="term" value="P:wobble position ribose methylation"/>
    <property type="evidence" value="ECO:0007669"/>
    <property type="project" value="TreeGrafter"/>
</dbReference>
<dbReference type="InterPro" id="IPR001537">
    <property type="entry name" value="SpoU_MeTrfase"/>
</dbReference>
<evidence type="ECO:0000256" key="4">
    <source>
        <dbReference type="ARBA" id="ARBA00022691"/>
    </source>
</evidence>
<evidence type="ECO:0000256" key="1">
    <source>
        <dbReference type="ARBA" id="ARBA00022490"/>
    </source>
</evidence>
<dbReference type="FunFam" id="3.40.1280.10:FF:000002">
    <property type="entry name" value="Peptidylprolyl isomerase"/>
    <property type="match status" value="1"/>
</dbReference>
<dbReference type="SUPFAM" id="SSF75217">
    <property type="entry name" value="alpha/beta knot"/>
    <property type="match status" value="1"/>
</dbReference>